<protein>
    <submittedName>
        <fullName evidence="2">Uncharacterized protein</fullName>
    </submittedName>
</protein>
<dbReference type="AlphaFoldDB" id="X1PSM8"/>
<comment type="caution">
    <text evidence="2">The sequence shown here is derived from an EMBL/GenBank/DDBJ whole genome shotgun (WGS) entry which is preliminary data.</text>
</comment>
<reference evidence="2" key="1">
    <citation type="journal article" date="2014" name="Front. Microbiol.">
        <title>High frequency of phylogenetically diverse reductive dehalogenase-homologous genes in deep subseafloor sedimentary metagenomes.</title>
        <authorList>
            <person name="Kawai M."/>
            <person name="Futagami T."/>
            <person name="Toyoda A."/>
            <person name="Takaki Y."/>
            <person name="Nishi S."/>
            <person name="Hori S."/>
            <person name="Arai W."/>
            <person name="Tsubouchi T."/>
            <person name="Morono Y."/>
            <person name="Uchiyama I."/>
            <person name="Ito T."/>
            <person name="Fujiyama A."/>
            <person name="Inagaki F."/>
            <person name="Takami H."/>
        </authorList>
    </citation>
    <scope>NUCLEOTIDE SEQUENCE</scope>
    <source>
        <strain evidence="2">Expedition CK06-06</strain>
    </source>
</reference>
<name>X1PSM8_9ZZZZ</name>
<organism evidence="2">
    <name type="scientific">marine sediment metagenome</name>
    <dbReference type="NCBI Taxonomy" id="412755"/>
    <lineage>
        <taxon>unclassified sequences</taxon>
        <taxon>metagenomes</taxon>
        <taxon>ecological metagenomes</taxon>
    </lineage>
</organism>
<accession>X1PSM8</accession>
<gene>
    <name evidence="2" type="ORF">S12H4_09696</name>
</gene>
<evidence type="ECO:0000256" key="1">
    <source>
        <dbReference type="SAM" id="Phobius"/>
    </source>
</evidence>
<feature type="non-terminal residue" evidence="2">
    <location>
        <position position="1"/>
    </location>
</feature>
<feature type="transmembrane region" description="Helical" evidence="1">
    <location>
        <begin position="64"/>
        <end position="87"/>
    </location>
</feature>
<keyword evidence="1" id="KW-1133">Transmembrane helix</keyword>
<evidence type="ECO:0000313" key="2">
    <source>
        <dbReference type="EMBL" id="GAI59262.1"/>
    </source>
</evidence>
<sequence length="134" mass="14366">SLIYHRKGLDEETKKTFSRETLIAMILDLSPETPPETLEGMEDQELRDLLNQLLAELAPPISPWGVLAVVGGLGVLGVGAAVAVAMATPVGRAILSQCKGQRLNGSLYPIKRAGLYIPAAKISVEVYIDSRGVR</sequence>
<keyword evidence="1" id="KW-0472">Membrane</keyword>
<keyword evidence="1" id="KW-0812">Transmembrane</keyword>
<dbReference type="EMBL" id="BARW01003984">
    <property type="protein sequence ID" value="GAI59262.1"/>
    <property type="molecule type" value="Genomic_DNA"/>
</dbReference>
<proteinExistence type="predicted"/>